<reference evidence="2" key="1">
    <citation type="journal article" date="2017" name="Science">
        <title>Giant viruses with an expanded complement of translation system components.</title>
        <authorList>
            <person name="Schulz F."/>
            <person name="Yutin N."/>
            <person name="Ivanova N.N."/>
            <person name="Ortega D.R."/>
            <person name="Lee T.K."/>
            <person name="Vierheilig J."/>
            <person name="Daims H."/>
            <person name="Horn M."/>
            <person name="Wagner M."/>
            <person name="Jensen G.J."/>
            <person name="Kyrpides N.C."/>
            <person name="Koonin E.V."/>
            <person name="Woyke T."/>
        </authorList>
    </citation>
    <scope>NUCLEOTIDE SEQUENCE</scope>
    <source>
        <strain evidence="2">CTV1</strain>
    </source>
</reference>
<feature type="region of interest" description="Disordered" evidence="1">
    <location>
        <begin position="88"/>
        <end position="120"/>
    </location>
</feature>
<feature type="compositionally biased region" description="Acidic residues" evidence="1">
    <location>
        <begin position="108"/>
        <end position="120"/>
    </location>
</feature>
<evidence type="ECO:0000313" key="2">
    <source>
        <dbReference type="EMBL" id="ARF08905.1"/>
    </source>
</evidence>
<feature type="compositionally biased region" description="Low complexity" evidence="1">
    <location>
        <begin position="89"/>
        <end position="100"/>
    </location>
</feature>
<organism evidence="2">
    <name type="scientific">Catovirus CTV1</name>
    <dbReference type="NCBI Taxonomy" id="1977631"/>
    <lineage>
        <taxon>Viruses</taxon>
        <taxon>Varidnaviria</taxon>
        <taxon>Bamfordvirae</taxon>
        <taxon>Nucleocytoviricota</taxon>
        <taxon>Megaviricetes</taxon>
        <taxon>Imitervirales</taxon>
        <taxon>Mimiviridae</taxon>
        <taxon>Klosneuvirinae</taxon>
        <taxon>Catovirus</taxon>
    </lineage>
</organism>
<dbReference type="EMBL" id="KY684083">
    <property type="protein sequence ID" value="ARF08905.1"/>
    <property type="molecule type" value="Genomic_DNA"/>
</dbReference>
<proteinExistence type="predicted"/>
<protein>
    <submittedName>
        <fullName evidence="2">Uncharacterized protein</fullName>
    </submittedName>
</protein>
<sequence length="151" mass="17095">MSLVENNVLSVSNKITLFVQKVCDIKSNYENNGYVSDELKKLLTFIEDFNDNRIVETIEPKFFGDGFNYDDVDDGDMYVASDIEINNDASSVSSSSSTASDCEKLISSDEDESTSDTDENYEQSYNRMLAVSKILLNRAIYNKMLKIEKTE</sequence>
<name>A0A1V0SB19_9VIRU</name>
<gene>
    <name evidence="2" type="ORF">Catovirus_1_955</name>
</gene>
<accession>A0A1V0SB19</accession>
<evidence type="ECO:0000256" key="1">
    <source>
        <dbReference type="SAM" id="MobiDB-lite"/>
    </source>
</evidence>